<comment type="similarity">
    <text evidence="6">Belongs to the MT-A70-like family.</text>
</comment>
<dbReference type="RefSeq" id="XP_026539744.1">
    <property type="nucleotide sequence ID" value="XM_026683959.1"/>
</dbReference>
<dbReference type="GeneID" id="113422800"/>
<feature type="region of interest" description="Disordered" evidence="7">
    <location>
        <begin position="1"/>
        <end position="65"/>
    </location>
</feature>
<dbReference type="PANTHER" id="PTHR12829">
    <property type="entry name" value="N6-ADENOSINE-METHYLTRANSFERASE"/>
    <property type="match status" value="1"/>
</dbReference>
<dbReference type="InterPro" id="IPR029063">
    <property type="entry name" value="SAM-dependent_MTases_sf"/>
</dbReference>
<feature type="compositionally biased region" description="Basic and acidic residues" evidence="7">
    <location>
        <begin position="161"/>
        <end position="170"/>
    </location>
</feature>
<evidence type="ECO:0000313" key="8">
    <source>
        <dbReference type="Proteomes" id="UP000504612"/>
    </source>
</evidence>
<feature type="region of interest" description="Disordered" evidence="7">
    <location>
        <begin position="161"/>
        <end position="204"/>
    </location>
</feature>
<evidence type="ECO:0000256" key="7">
    <source>
        <dbReference type="SAM" id="MobiDB-lite"/>
    </source>
</evidence>
<keyword evidence="4" id="KW-0949">S-adenosyl-L-methionine</keyword>
<dbReference type="GO" id="GO:0001734">
    <property type="term" value="F:mRNA m(6)A methyltransferase activity"/>
    <property type="evidence" value="ECO:0007669"/>
    <property type="project" value="UniProtKB-EC"/>
</dbReference>
<proteinExistence type="inferred from homology"/>
<keyword evidence="8" id="KW-1185">Reference proteome</keyword>
<protein>
    <recommendedName>
        <fullName evidence="1">mRNA m(6)A methyltransferase</fullName>
        <ecNumber evidence="1">2.1.1.348</ecNumber>
    </recommendedName>
</protein>
<dbReference type="InterPro" id="IPR025848">
    <property type="entry name" value="MT-A70"/>
</dbReference>
<dbReference type="AlphaFoldDB" id="A0A6J1VIF5"/>
<keyword evidence="2" id="KW-0489">Methyltransferase</keyword>
<dbReference type="Gene3D" id="3.40.50.150">
    <property type="entry name" value="Vaccinia Virus protein VP39"/>
    <property type="match status" value="1"/>
</dbReference>
<dbReference type="GO" id="GO:0005634">
    <property type="term" value="C:nucleus"/>
    <property type="evidence" value="ECO:0007669"/>
    <property type="project" value="InterPro"/>
</dbReference>
<gene>
    <name evidence="9" type="primary">METTL3</name>
</gene>
<name>A0A6J1VIF5_9SAUR</name>
<dbReference type="GO" id="GO:0001510">
    <property type="term" value="P:RNA methylation"/>
    <property type="evidence" value="ECO:0007669"/>
    <property type="project" value="InterPro"/>
</dbReference>
<dbReference type="SUPFAM" id="SSF53335">
    <property type="entry name" value="S-adenosyl-L-methionine-dependent methyltransferases"/>
    <property type="match status" value="1"/>
</dbReference>
<dbReference type="PROSITE" id="PS51563">
    <property type="entry name" value="SAM_MTA70L_1"/>
    <property type="match status" value="1"/>
</dbReference>
<keyword evidence="3" id="KW-0808">Transferase</keyword>
<evidence type="ECO:0000256" key="1">
    <source>
        <dbReference type="ARBA" id="ARBA00012160"/>
    </source>
</evidence>
<accession>A0A6J1VIF5</accession>
<sequence>MSDTWSSIQAHKKQLDSLRERLQRRRKQEPLDLRNPDLVLSPPFRSDSPVPSSVTPSTAAEPGDLVTDPELEKKILHHLSDLGLALPTDALTICQTIFTAEEASANQRSVESLLQKFAAQELIEVKRGLLQDDGQPMLVTYADHSKLSAMMGAVAEKKGLAEGTKRRAEQEAGISVSAPGVSPMTLASSEPLKEPPKKSRKQASDLDLEIESLLSQQSTKEQQSKKVSQEILELLNTTTAKEQSIVEKFRSRGRAQVQEFCDYGTKEECMKASDAERPCRKLHFRRIINKHTDESLGDCSFLNTCFHMDTCKYVHYEIDACTDLDGPCGRELISGQELAMPQAVGRDSSVDRLFPPQWICCDIRYLDVSILGKFAVVMADPPWDIHMELPYGTLTDDEMRRLNIPVLQDDGFLFLWVTGRAMELGRECLNLWGYERVDEIIWVKTNQLQRIIRTGRTGHWLNHGKEHCLVGVKGNPQGFNRGLDCDVIVAEVRSTSHKPDEIYGMIERLSPGTRKIELFGRPHNVQPNWITLGNQLDGIHLLDPDVVAQFKQQYPDGIISKPKNM</sequence>
<evidence type="ECO:0000256" key="2">
    <source>
        <dbReference type="ARBA" id="ARBA00022603"/>
    </source>
</evidence>
<dbReference type="Pfam" id="PF05063">
    <property type="entry name" value="MT-A70"/>
    <property type="match status" value="1"/>
</dbReference>
<evidence type="ECO:0000313" key="9">
    <source>
        <dbReference type="RefSeq" id="XP_026539744.1"/>
    </source>
</evidence>
<dbReference type="GO" id="GO:0036396">
    <property type="term" value="C:RNA N6-methyladenosine methyltransferase complex"/>
    <property type="evidence" value="ECO:0007669"/>
    <property type="project" value="TreeGrafter"/>
</dbReference>
<evidence type="ECO:0000256" key="4">
    <source>
        <dbReference type="ARBA" id="ARBA00022691"/>
    </source>
</evidence>
<dbReference type="PANTHER" id="PTHR12829:SF7">
    <property type="entry name" value="N6-ADENOSINE-METHYLTRANSFERASE CATALYTIC SUBUNIT"/>
    <property type="match status" value="1"/>
</dbReference>
<dbReference type="EC" id="2.1.1.348" evidence="1"/>
<dbReference type="InterPro" id="IPR007757">
    <property type="entry name" value="MT-A70-like"/>
</dbReference>
<feature type="compositionally biased region" description="Low complexity" evidence="7">
    <location>
        <begin position="48"/>
        <end position="58"/>
    </location>
</feature>
<evidence type="ECO:0000256" key="6">
    <source>
        <dbReference type="PROSITE-ProRule" id="PRU00489"/>
    </source>
</evidence>
<evidence type="ECO:0000256" key="3">
    <source>
        <dbReference type="ARBA" id="ARBA00022679"/>
    </source>
</evidence>
<dbReference type="KEGG" id="nss:113422800"/>
<organism evidence="8 9">
    <name type="scientific">Notechis scutatus</name>
    <name type="common">mainland tiger snake</name>
    <dbReference type="NCBI Taxonomy" id="8663"/>
    <lineage>
        <taxon>Eukaryota</taxon>
        <taxon>Metazoa</taxon>
        <taxon>Chordata</taxon>
        <taxon>Craniata</taxon>
        <taxon>Vertebrata</taxon>
        <taxon>Euteleostomi</taxon>
        <taxon>Lepidosauria</taxon>
        <taxon>Squamata</taxon>
        <taxon>Bifurcata</taxon>
        <taxon>Unidentata</taxon>
        <taxon>Episquamata</taxon>
        <taxon>Toxicofera</taxon>
        <taxon>Serpentes</taxon>
        <taxon>Colubroidea</taxon>
        <taxon>Elapidae</taxon>
        <taxon>Hydrophiinae</taxon>
        <taxon>Notechis</taxon>
    </lineage>
</organism>
<dbReference type="Proteomes" id="UP000504612">
    <property type="component" value="Unplaced"/>
</dbReference>
<dbReference type="PROSITE" id="PS51143">
    <property type="entry name" value="MT_A70"/>
    <property type="match status" value="1"/>
</dbReference>
<dbReference type="CTD" id="56339"/>
<evidence type="ECO:0000256" key="5">
    <source>
        <dbReference type="ARBA" id="ARBA00048957"/>
    </source>
</evidence>
<comment type="catalytic activity">
    <reaction evidence="5">
        <text>an adenosine in mRNA + S-adenosyl-L-methionine = an N(6)-methyladenosine in mRNA + S-adenosyl-L-homocysteine + H(+)</text>
        <dbReference type="Rhea" id="RHEA:55584"/>
        <dbReference type="Rhea" id="RHEA-COMP:12414"/>
        <dbReference type="Rhea" id="RHEA-COMP:12417"/>
        <dbReference type="ChEBI" id="CHEBI:15378"/>
        <dbReference type="ChEBI" id="CHEBI:57856"/>
        <dbReference type="ChEBI" id="CHEBI:59789"/>
        <dbReference type="ChEBI" id="CHEBI:74411"/>
        <dbReference type="ChEBI" id="CHEBI:74449"/>
        <dbReference type="EC" id="2.1.1.348"/>
    </reaction>
</comment>
<reference evidence="9" key="1">
    <citation type="submission" date="2025-08" db="UniProtKB">
        <authorList>
            <consortium name="RefSeq"/>
        </authorList>
    </citation>
    <scope>IDENTIFICATION</scope>
</reference>